<protein>
    <recommendedName>
        <fullName evidence="3">C2H2-type domain-containing protein</fullName>
    </recommendedName>
</protein>
<comment type="caution">
    <text evidence="1">The sequence shown here is derived from an EMBL/GenBank/DDBJ whole genome shotgun (WGS) entry which is preliminary data.</text>
</comment>
<dbReference type="OrthoDB" id="6421266at2759"/>
<name>A0A4Y2ETC3_ARAVE</name>
<evidence type="ECO:0008006" key="3">
    <source>
        <dbReference type="Google" id="ProtNLM"/>
    </source>
</evidence>
<dbReference type="EMBL" id="BGPR01171241">
    <property type="protein sequence ID" value="GBM31569.1"/>
    <property type="molecule type" value="Genomic_DNA"/>
</dbReference>
<reference evidence="1 2" key="1">
    <citation type="journal article" date="2019" name="Sci. Rep.">
        <title>Orb-weaving spider Araneus ventricosus genome elucidates the spidroin gene catalogue.</title>
        <authorList>
            <person name="Kono N."/>
            <person name="Nakamura H."/>
            <person name="Ohtoshi R."/>
            <person name="Moran D.A.P."/>
            <person name="Shinohara A."/>
            <person name="Yoshida Y."/>
            <person name="Fujiwara M."/>
            <person name="Mori M."/>
            <person name="Tomita M."/>
            <person name="Arakawa K."/>
        </authorList>
    </citation>
    <scope>NUCLEOTIDE SEQUENCE [LARGE SCALE GENOMIC DNA]</scope>
</reference>
<dbReference type="AlphaFoldDB" id="A0A4Y2ETC3"/>
<dbReference type="Proteomes" id="UP000499080">
    <property type="component" value="Unassembled WGS sequence"/>
</dbReference>
<keyword evidence="2" id="KW-1185">Reference proteome</keyword>
<accession>A0A4Y2ETC3</accession>
<proteinExistence type="predicted"/>
<feature type="non-terminal residue" evidence="1">
    <location>
        <position position="150"/>
    </location>
</feature>
<evidence type="ECO:0000313" key="1">
    <source>
        <dbReference type="EMBL" id="GBM31569.1"/>
    </source>
</evidence>
<organism evidence="1 2">
    <name type="scientific">Araneus ventricosus</name>
    <name type="common">Orbweaver spider</name>
    <name type="synonym">Epeira ventricosa</name>
    <dbReference type="NCBI Taxonomy" id="182803"/>
    <lineage>
        <taxon>Eukaryota</taxon>
        <taxon>Metazoa</taxon>
        <taxon>Ecdysozoa</taxon>
        <taxon>Arthropoda</taxon>
        <taxon>Chelicerata</taxon>
        <taxon>Arachnida</taxon>
        <taxon>Araneae</taxon>
        <taxon>Araneomorphae</taxon>
        <taxon>Entelegynae</taxon>
        <taxon>Araneoidea</taxon>
        <taxon>Araneidae</taxon>
        <taxon>Araneus</taxon>
    </lineage>
</organism>
<sequence>MAEEIHDPGAIEEVIRSTDSHEGGLQDNPQAAKCDPATFDHKTCFLCFMRFPSVEMCKKHQHHIHMRWVTKGLQDFSKDGYSGLYNPYYFLELSKNENEGEIGQAIQEIQSNAVLEMSLGQNDASSLISNLEHFELNVKSQINGQQIFAQ</sequence>
<gene>
    <name evidence="1" type="ORF">AVEN_55595_2</name>
</gene>
<evidence type="ECO:0000313" key="2">
    <source>
        <dbReference type="Proteomes" id="UP000499080"/>
    </source>
</evidence>